<dbReference type="PANTHER" id="PTHR30269:SF0">
    <property type="entry name" value="MEMBRANE TRANSPORTER PROTEIN YFCA-RELATED"/>
    <property type="match status" value="1"/>
</dbReference>
<keyword evidence="10" id="KW-1185">Reference proteome</keyword>
<dbReference type="EMBL" id="FWZT01000009">
    <property type="protein sequence ID" value="SMF28530.1"/>
    <property type="molecule type" value="Genomic_DNA"/>
</dbReference>
<evidence type="ECO:0000256" key="3">
    <source>
        <dbReference type="ARBA" id="ARBA00022448"/>
    </source>
</evidence>
<comment type="subcellular location">
    <subcellularLocation>
        <location evidence="1 8">Cell membrane</location>
        <topology evidence="1 8">Multi-pass membrane protein</topology>
    </subcellularLocation>
</comment>
<evidence type="ECO:0000256" key="2">
    <source>
        <dbReference type="ARBA" id="ARBA00009142"/>
    </source>
</evidence>
<dbReference type="InterPro" id="IPR052017">
    <property type="entry name" value="TSUP"/>
</dbReference>
<comment type="similarity">
    <text evidence="2 8">Belongs to the 4-toluene sulfonate uptake permease (TSUP) (TC 2.A.102) family.</text>
</comment>
<protein>
    <recommendedName>
        <fullName evidence="8">Probable membrane transporter protein</fullName>
    </recommendedName>
</protein>
<keyword evidence="5 8" id="KW-0812">Transmembrane</keyword>
<dbReference type="STRING" id="1513793.SAMN06296036_10922"/>
<feature type="transmembrane region" description="Helical" evidence="8">
    <location>
        <begin position="6"/>
        <end position="25"/>
    </location>
</feature>
<name>A0A1Y6BTW5_9BACT</name>
<dbReference type="PANTHER" id="PTHR30269">
    <property type="entry name" value="TRANSMEMBRANE PROTEIN YFCA"/>
    <property type="match status" value="1"/>
</dbReference>
<gene>
    <name evidence="9" type="ORF">SAMN06296036_10922</name>
</gene>
<feature type="transmembrane region" description="Helical" evidence="8">
    <location>
        <begin position="137"/>
        <end position="170"/>
    </location>
</feature>
<evidence type="ECO:0000256" key="1">
    <source>
        <dbReference type="ARBA" id="ARBA00004651"/>
    </source>
</evidence>
<feature type="transmembrane region" description="Helical" evidence="8">
    <location>
        <begin position="203"/>
        <end position="221"/>
    </location>
</feature>
<proteinExistence type="inferred from homology"/>
<dbReference type="Pfam" id="PF01925">
    <property type="entry name" value="TauE"/>
    <property type="match status" value="1"/>
</dbReference>
<keyword evidence="3" id="KW-0813">Transport</keyword>
<accession>A0A1Y6BTW5</accession>
<feature type="transmembrane region" description="Helical" evidence="8">
    <location>
        <begin position="96"/>
        <end position="116"/>
    </location>
</feature>
<dbReference type="Proteomes" id="UP000192907">
    <property type="component" value="Unassembled WGS sequence"/>
</dbReference>
<evidence type="ECO:0000313" key="10">
    <source>
        <dbReference type="Proteomes" id="UP000192907"/>
    </source>
</evidence>
<dbReference type="AlphaFoldDB" id="A0A1Y6BTW5"/>
<feature type="transmembrane region" description="Helical" evidence="8">
    <location>
        <begin position="71"/>
        <end position="90"/>
    </location>
</feature>
<dbReference type="InterPro" id="IPR002781">
    <property type="entry name" value="TM_pro_TauE-like"/>
</dbReference>
<keyword evidence="4 8" id="KW-1003">Cell membrane</keyword>
<keyword evidence="6 8" id="KW-1133">Transmembrane helix</keyword>
<evidence type="ECO:0000256" key="8">
    <source>
        <dbReference type="RuleBase" id="RU363041"/>
    </source>
</evidence>
<evidence type="ECO:0000256" key="4">
    <source>
        <dbReference type="ARBA" id="ARBA00022475"/>
    </source>
</evidence>
<sequence>MELSFLELGVMFALIGFAGFVDSIAGGGGMITIPTYLALGVPPDLVLGTNKTVSTTGTSIAVFRFAKNKAILWKLMAGAIVLSMLGSYIGASLSKYLSRSMMTGILLVVIPAILLIQRKIDIRAKASEGVKGFDRTLAIKAAVIGFVIGGYDGLFGPGTGTFLLIAFVLFVNMDYRQASANGRIINYISNLSAFFVFLYEGRIYWPVVGVALIAAMIGNYLGSGMVLNNAEKVVRPVFQVVLIALLAKCVYDLI</sequence>
<dbReference type="RefSeq" id="WP_159455355.1">
    <property type="nucleotide sequence ID" value="NZ_FWZT01000009.1"/>
</dbReference>
<reference evidence="10" key="1">
    <citation type="submission" date="2017-04" db="EMBL/GenBank/DDBJ databases">
        <authorList>
            <person name="Varghese N."/>
            <person name="Submissions S."/>
        </authorList>
    </citation>
    <scope>NUCLEOTIDE SEQUENCE [LARGE SCALE GENOMIC DNA]</scope>
    <source>
        <strain evidence="10">RKEM611</strain>
    </source>
</reference>
<evidence type="ECO:0000256" key="6">
    <source>
        <dbReference type="ARBA" id="ARBA00022989"/>
    </source>
</evidence>
<organism evidence="9 10">
    <name type="scientific">Pseudobacteriovorax antillogorgiicola</name>
    <dbReference type="NCBI Taxonomy" id="1513793"/>
    <lineage>
        <taxon>Bacteria</taxon>
        <taxon>Pseudomonadati</taxon>
        <taxon>Bdellovibrionota</taxon>
        <taxon>Oligoflexia</taxon>
        <taxon>Oligoflexales</taxon>
        <taxon>Pseudobacteriovoracaceae</taxon>
        <taxon>Pseudobacteriovorax</taxon>
    </lineage>
</organism>
<evidence type="ECO:0000313" key="9">
    <source>
        <dbReference type="EMBL" id="SMF28530.1"/>
    </source>
</evidence>
<keyword evidence="7 8" id="KW-0472">Membrane</keyword>
<evidence type="ECO:0000256" key="5">
    <source>
        <dbReference type="ARBA" id="ARBA00022692"/>
    </source>
</evidence>
<evidence type="ECO:0000256" key="7">
    <source>
        <dbReference type="ARBA" id="ARBA00023136"/>
    </source>
</evidence>
<dbReference type="GO" id="GO:0005886">
    <property type="term" value="C:plasma membrane"/>
    <property type="evidence" value="ECO:0007669"/>
    <property type="project" value="UniProtKB-SubCell"/>
</dbReference>